<dbReference type="EMBL" id="JBBWWQ010000020">
    <property type="protein sequence ID" value="KAK8916006.1"/>
    <property type="molecule type" value="Genomic_DNA"/>
</dbReference>
<accession>A0AAP0FUS5</accession>
<sequence length="129" mass="14558">MPRFAARTRHVFARRFVHVSSTLETRGRIHTVVVENKAGINGKIEVDSKNISPQGGAEVDGDMQVVNPNRREQQGYQASLPRLMLMRPSMSAHTPSLSVSRGDRPLLNDEAIEMISDKSMVLSWCWIWN</sequence>
<gene>
    <name evidence="1" type="ORF">KSP39_PZI022354</name>
</gene>
<dbReference type="Proteomes" id="UP001418222">
    <property type="component" value="Unassembled WGS sequence"/>
</dbReference>
<dbReference type="AlphaFoldDB" id="A0AAP0FUS5"/>
<reference evidence="1 2" key="1">
    <citation type="journal article" date="2022" name="Nat. Plants">
        <title>Genomes of leafy and leafless Platanthera orchids illuminate the evolution of mycoheterotrophy.</title>
        <authorList>
            <person name="Li M.H."/>
            <person name="Liu K.W."/>
            <person name="Li Z."/>
            <person name="Lu H.C."/>
            <person name="Ye Q.L."/>
            <person name="Zhang D."/>
            <person name="Wang J.Y."/>
            <person name="Li Y.F."/>
            <person name="Zhong Z.M."/>
            <person name="Liu X."/>
            <person name="Yu X."/>
            <person name="Liu D.K."/>
            <person name="Tu X.D."/>
            <person name="Liu B."/>
            <person name="Hao Y."/>
            <person name="Liao X.Y."/>
            <person name="Jiang Y.T."/>
            <person name="Sun W.H."/>
            <person name="Chen J."/>
            <person name="Chen Y.Q."/>
            <person name="Ai Y."/>
            <person name="Zhai J.W."/>
            <person name="Wu S.S."/>
            <person name="Zhou Z."/>
            <person name="Hsiao Y.Y."/>
            <person name="Wu W.L."/>
            <person name="Chen Y.Y."/>
            <person name="Lin Y.F."/>
            <person name="Hsu J.L."/>
            <person name="Li C.Y."/>
            <person name="Wang Z.W."/>
            <person name="Zhao X."/>
            <person name="Zhong W.Y."/>
            <person name="Ma X.K."/>
            <person name="Ma L."/>
            <person name="Huang J."/>
            <person name="Chen G.Z."/>
            <person name="Huang M.Z."/>
            <person name="Huang L."/>
            <person name="Peng D.H."/>
            <person name="Luo Y.B."/>
            <person name="Zou S.Q."/>
            <person name="Chen S.P."/>
            <person name="Lan S."/>
            <person name="Tsai W.C."/>
            <person name="Van de Peer Y."/>
            <person name="Liu Z.J."/>
        </authorList>
    </citation>
    <scope>NUCLEOTIDE SEQUENCE [LARGE SCALE GENOMIC DNA]</scope>
    <source>
        <strain evidence="1">Lor287</strain>
    </source>
</reference>
<protein>
    <submittedName>
        <fullName evidence="1">Uncharacterized protein</fullName>
    </submittedName>
</protein>
<organism evidence="1 2">
    <name type="scientific">Platanthera zijinensis</name>
    <dbReference type="NCBI Taxonomy" id="2320716"/>
    <lineage>
        <taxon>Eukaryota</taxon>
        <taxon>Viridiplantae</taxon>
        <taxon>Streptophyta</taxon>
        <taxon>Embryophyta</taxon>
        <taxon>Tracheophyta</taxon>
        <taxon>Spermatophyta</taxon>
        <taxon>Magnoliopsida</taxon>
        <taxon>Liliopsida</taxon>
        <taxon>Asparagales</taxon>
        <taxon>Orchidaceae</taxon>
        <taxon>Orchidoideae</taxon>
        <taxon>Orchideae</taxon>
        <taxon>Orchidinae</taxon>
        <taxon>Platanthera</taxon>
    </lineage>
</organism>
<comment type="caution">
    <text evidence="1">The sequence shown here is derived from an EMBL/GenBank/DDBJ whole genome shotgun (WGS) entry which is preliminary data.</text>
</comment>
<evidence type="ECO:0000313" key="2">
    <source>
        <dbReference type="Proteomes" id="UP001418222"/>
    </source>
</evidence>
<keyword evidence="2" id="KW-1185">Reference proteome</keyword>
<name>A0AAP0FUS5_9ASPA</name>
<proteinExistence type="predicted"/>
<evidence type="ECO:0000313" key="1">
    <source>
        <dbReference type="EMBL" id="KAK8916006.1"/>
    </source>
</evidence>